<dbReference type="SUPFAM" id="SSF47413">
    <property type="entry name" value="lambda repressor-like DNA-binding domains"/>
    <property type="match status" value="1"/>
</dbReference>
<proteinExistence type="inferred from homology"/>
<dbReference type="RefSeq" id="WP_103942704.1">
    <property type="nucleotide sequence ID" value="NZ_CAKLIJ010000001.1"/>
</dbReference>
<organism evidence="6 7">
    <name type="scientific">Pectobacterium versatile</name>
    <dbReference type="NCBI Taxonomy" id="2488639"/>
    <lineage>
        <taxon>Bacteria</taxon>
        <taxon>Pseudomonadati</taxon>
        <taxon>Pseudomonadota</taxon>
        <taxon>Gammaproteobacteria</taxon>
        <taxon>Enterobacterales</taxon>
        <taxon>Pectobacteriaceae</taxon>
        <taxon>Pectobacterium</taxon>
    </lineage>
</organism>
<evidence type="ECO:0000313" key="7">
    <source>
        <dbReference type="Proteomes" id="UP000237284"/>
    </source>
</evidence>
<comment type="similarity">
    <text evidence="1">Belongs to the ner transcriptional regulatory family.</text>
</comment>
<accession>A0A7T0HHX2</accession>
<dbReference type="InterPro" id="IPR010982">
    <property type="entry name" value="Lambda_DNA-bd_dom_sf"/>
</dbReference>
<keyword evidence="4" id="KW-0804">Transcription</keyword>
<gene>
    <name evidence="6" type="ORF">F131LOC_004060</name>
</gene>
<protein>
    <submittedName>
        <fullName evidence="6">Helix-turn-helix domain-containing protein</fullName>
    </submittedName>
</protein>
<dbReference type="Pfam" id="PF13693">
    <property type="entry name" value="HTH_35"/>
    <property type="match status" value="1"/>
</dbReference>
<dbReference type="AlphaFoldDB" id="A0A7T0HHX2"/>
<evidence type="ECO:0000256" key="3">
    <source>
        <dbReference type="ARBA" id="ARBA00023125"/>
    </source>
</evidence>
<reference evidence="6 7" key="1">
    <citation type="submission" date="2020-11" db="EMBL/GenBank/DDBJ databases">
        <title>Complete genome sequence of Pectobacterium versatile F131.</title>
        <authorList>
            <person name="Shirshikov F.V."/>
            <person name="Miroshnikov K."/>
            <person name="Toshakov S.V."/>
            <person name="Kabanova A.P."/>
            <person name="Barannik A.P."/>
            <person name="Shneider M."/>
            <person name="Ignatov A.N."/>
            <person name="Miroshnikov K.A."/>
            <person name="Mikhailova Y.V."/>
            <person name="Shelenkov A."/>
            <person name="Yanushevich Y.G."/>
            <person name="Evseev P.V."/>
        </authorList>
    </citation>
    <scope>NUCLEOTIDE SEQUENCE [LARGE SCALE GENOMIC DNA]</scope>
    <source>
        <strain evidence="6 7">F131</strain>
    </source>
</reference>
<dbReference type="InterPro" id="IPR038722">
    <property type="entry name" value="Ner_HTH_dom"/>
</dbReference>
<name>A0A7T0HHX2_9GAMM</name>
<dbReference type="Proteomes" id="UP000237284">
    <property type="component" value="Chromosome"/>
</dbReference>
<dbReference type="Gene3D" id="1.10.260.40">
    <property type="entry name" value="lambda repressor-like DNA-binding domains"/>
    <property type="match status" value="1"/>
</dbReference>
<dbReference type="GO" id="GO:0003677">
    <property type="term" value="F:DNA binding"/>
    <property type="evidence" value="ECO:0007669"/>
    <property type="project" value="UniProtKB-KW"/>
</dbReference>
<sequence length="50" mass="5242">MLAGLRKKGTTLAAIPRASGLAPSTLANALTRDWPKGKRLIACALGKRPE</sequence>
<evidence type="ECO:0000256" key="1">
    <source>
        <dbReference type="ARBA" id="ARBA00006157"/>
    </source>
</evidence>
<dbReference type="EMBL" id="CP065030">
    <property type="protein sequence ID" value="QPK17815.1"/>
    <property type="molecule type" value="Genomic_DNA"/>
</dbReference>
<feature type="domain" description="Ner winged helix-turn-helix DNA-binding" evidence="5">
    <location>
        <begin position="2"/>
        <end position="50"/>
    </location>
</feature>
<evidence type="ECO:0000256" key="4">
    <source>
        <dbReference type="ARBA" id="ARBA00023163"/>
    </source>
</evidence>
<keyword evidence="3" id="KW-0238">DNA-binding</keyword>
<evidence type="ECO:0000313" key="6">
    <source>
        <dbReference type="EMBL" id="QPK17815.1"/>
    </source>
</evidence>
<evidence type="ECO:0000259" key="5">
    <source>
        <dbReference type="Pfam" id="PF13693"/>
    </source>
</evidence>
<keyword evidence="2" id="KW-0805">Transcription regulation</keyword>
<evidence type="ECO:0000256" key="2">
    <source>
        <dbReference type="ARBA" id="ARBA00023015"/>
    </source>
</evidence>